<evidence type="ECO:0000313" key="1">
    <source>
        <dbReference type="EMBL" id="KPA46469.1"/>
    </source>
</evidence>
<dbReference type="Proteomes" id="UP000037904">
    <property type="component" value="Unassembled WGS sequence"/>
</dbReference>
<evidence type="ECO:0000313" key="2">
    <source>
        <dbReference type="Proteomes" id="UP000037904"/>
    </source>
</evidence>
<name>A0A0M9F5F2_FUSLA</name>
<dbReference type="AlphaFoldDB" id="A0A0M9F5F2"/>
<keyword evidence="2" id="KW-1185">Reference proteome</keyword>
<sequence>MALRLALRAPRSCVLNNFSSIARRKYSTSKESNYFTIELSPKTKDLSELLQTVKSQIKITNPSRHDAAVILATPQYAQWLEKDGFMTEFVDLLSGPEKPDEFHVLGAVVDHVAPPVPSNKPIQGLSILRGKLDSILPGLWTPEPPKVREDADKVAALTMDLGNPHITIPLTNTTFLNHRTSTLIASRYDLSQSSPKLVEQNEKYSQQISLPLKKQLPSISDLGIWAPLVPLTHPRVVTESFGNIVRRVSIENESVPASNELEPAVYELHVQKSNLVQSPMGIWAIITPPTFAQSGSNSNSVDPDPEATFRDGENITDLVASTSGHLVALYKQGGRLYQILSGGGGWGAKKGLLSLDPQRTHFSLSEEEEMQRFIQAMDGGNFVPVGSEIQFFASTETSATEATGTKERGVVFGTASKVESETGPESSQPEAQLLEDHFGALSNDGIFVTSSDAAAVTTPGFNNDWKLNVPNSRIYISI</sequence>
<dbReference type="OrthoDB" id="1744869at2759"/>
<protein>
    <submittedName>
        <fullName evidence="1">V-type c subunit family protein</fullName>
    </submittedName>
</protein>
<proteinExistence type="predicted"/>
<organism evidence="1 2">
    <name type="scientific">Fusarium langsethiae</name>
    <dbReference type="NCBI Taxonomy" id="179993"/>
    <lineage>
        <taxon>Eukaryota</taxon>
        <taxon>Fungi</taxon>
        <taxon>Dikarya</taxon>
        <taxon>Ascomycota</taxon>
        <taxon>Pezizomycotina</taxon>
        <taxon>Sordariomycetes</taxon>
        <taxon>Hypocreomycetidae</taxon>
        <taxon>Hypocreales</taxon>
        <taxon>Nectriaceae</taxon>
        <taxon>Fusarium</taxon>
    </lineage>
</organism>
<accession>A0A0M9F5F2</accession>
<dbReference type="EMBL" id="JXCE01000004">
    <property type="protein sequence ID" value="KPA46469.1"/>
    <property type="molecule type" value="Genomic_DNA"/>
</dbReference>
<reference evidence="1 2" key="1">
    <citation type="submission" date="2015-04" db="EMBL/GenBank/DDBJ databases">
        <title>The draft genome sequence of Fusarium langsethiae, a T-2/HT-2 mycotoxin producer.</title>
        <authorList>
            <person name="Lysoe E."/>
            <person name="Divon H.H."/>
            <person name="Terzi V."/>
            <person name="Orru L."/>
            <person name="Lamontanara A."/>
            <person name="Kolseth A.-K."/>
            <person name="Frandsen R.J."/>
            <person name="Nielsen K."/>
            <person name="Thrane U."/>
        </authorList>
    </citation>
    <scope>NUCLEOTIDE SEQUENCE [LARGE SCALE GENOMIC DNA]</scope>
    <source>
        <strain evidence="1 2">Fl201059</strain>
    </source>
</reference>
<gene>
    <name evidence="1" type="ORF">FLAG1_00593</name>
</gene>
<comment type="caution">
    <text evidence="1">The sequence shown here is derived from an EMBL/GenBank/DDBJ whole genome shotgun (WGS) entry which is preliminary data.</text>
</comment>